<dbReference type="AlphaFoldDB" id="L8JPJ7"/>
<keyword evidence="2" id="KW-1185">Reference proteome</keyword>
<name>L8JPJ7_9BACT</name>
<evidence type="ECO:0000313" key="2">
    <source>
        <dbReference type="Proteomes" id="UP000011135"/>
    </source>
</evidence>
<sequence>MGYLKLAMITEFIDYFHPLFSLYCVIAKAGYFGSNGAKINFGWFVPL</sequence>
<evidence type="ECO:0000313" key="1">
    <source>
        <dbReference type="EMBL" id="ELR69287.1"/>
    </source>
</evidence>
<comment type="caution">
    <text evidence="1">The sequence shown here is derived from an EMBL/GenBank/DDBJ whole genome shotgun (WGS) entry which is preliminary data.</text>
</comment>
<dbReference type="EMBL" id="AMZN01000078">
    <property type="protein sequence ID" value="ELR69287.1"/>
    <property type="molecule type" value="Genomic_DNA"/>
</dbReference>
<organism evidence="1 2">
    <name type="scientific">Fulvivirga imtechensis AK7</name>
    <dbReference type="NCBI Taxonomy" id="1237149"/>
    <lineage>
        <taxon>Bacteria</taxon>
        <taxon>Pseudomonadati</taxon>
        <taxon>Bacteroidota</taxon>
        <taxon>Cytophagia</taxon>
        <taxon>Cytophagales</taxon>
        <taxon>Fulvivirgaceae</taxon>
        <taxon>Fulvivirga</taxon>
    </lineage>
</organism>
<proteinExistence type="predicted"/>
<dbReference type="Proteomes" id="UP000011135">
    <property type="component" value="Unassembled WGS sequence"/>
</dbReference>
<accession>L8JPJ7</accession>
<protein>
    <submittedName>
        <fullName evidence="1">Uncharacterized protein</fullName>
    </submittedName>
</protein>
<reference evidence="1 2" key="1">
    <citation type="submission" date="2012-12" db="EMBL/GenBank/DDBJ databases">
        <title>Genome assembly of Fulvivirga imtechensis AK7.</title>
        <authorList>
            <person name="Nupur N."/>
            <person name="Khatri I."/>
            <person name="Kumar R."/>
            <person name="Subramanian S."/>
            <person name="Pinnaka A."/>
        </authorList>
    </citation>
    <scope>NUCLEOTIDE SEQUENCE [LARGE SCALE GENOMIC DNA]</scope>
    <source>
        <strain evidence="1 2">AK7</strain>
    </source>
</reference>
<dbReference type="STRING" id="1237149.C900_05171"/>
<gene>
    <name evidence="1" type="ORF">C900_05171</name>
</gene>